<evidence type="ECO:0000313" key="14">
    <source>
        <dbReference type="Ensembl" id="ENSMODP00000013055.3"/>
    </source>
</evidence>
<dbReference type="InterPro" id="IPR005793">
    <property type="entry name" value="Formyl_trans_C"/>
</dbReference>
<dbReference type="CDD" id="cd08646">
    <property type="entry name" value="FMT_core_Met-tRNA-FMT_N"/>
    <property type="match status" value="1"/>
</dbReference>
<dbReference type="InterPro" id="IPR011034">
    <property type="entry name" value="Formyl_transferase-like_C_sf"/>
</dbReference>
<evidence type="ECO:0000256" key="7">
    <source>
        <dbReference type="ARBA" id="ARBA00022946"/>
    </source>
</evidence>
<feature type="domain" description="Formyl transferase C-terminal" evidence="13">
    <location>
        <begin position="255"/>
        <end position="361"/>
    </location>
</feature>
<keyword evidence="5" id="KW-0808">Transferase</keyword>
<dbReference type="eggNOG" id="KOG3082">
    <property type="taxonomic scope" value="Eukaryota"/>
</dbReference>
<feature type="chain" id="PRO_5003347445" description="Methionyl-tRNA formyltransferase, mitochondrial" evidence="11">
    <location>
        <begin position="21"/>
        <end position="404"/>
    </location>
</feature>
<dbReference type="HOGENOM" id="CLU_033347_0_0_1"/>
<dbReference type="OrthoDB" id="10268103at2759"/>
<dbReference type="AlphaFoldDB" id="F7A6V0"/>
<evidence type="ECO:0000256" key="4">
    <source>
        <dbReference type="ARBA" id="ARBA00014185"/>
    </source>
</evidence>
<comment type="subcellular location">
    <subcellularLocation>
        <location evidence="1">Mitochondrion</location>
    </subcellularLocation>
</comment>
<comment type="catalytic activity">
    <reaction evidence="9">
        <text>L-methionyl-tRNA(fMet) + (6R)-10-formyltetrahydrofolate = N-formyl-L-methionyl-tRNA(fMet) + (6S)-5,6,7,8-tetrahydrofolate + H(+)</text>
        <dbReference type="Rhea" id="RHEA:24380"/>
        <dbReference type="Rhea" id="RHEA-COMP:9952"/>
        <dbReference type="Rhea" id="RHEA-COMP:9953"/>
        <dbReference type="ChEBI" id="CHEBI:15378"/>
        <dbReference type="ChEBI" id="CHEBI:57453"/>
        <dbReference type="ChEBI" id="CHEBI:78530"/>
        <dbReference type="ChEBI" id="CHEBI:78844"/>
        <dbReference type="ChEBI" id="CHEBI:195366"/>
        <dbReference type="EC" id="2.1.2.9"/>
    </reaction>
    <physiologicalReaction direction="left-to-right" evidence="9">
        <dbReference type="Rhea" id="RHEA:24381"/>
    </physiologicalReaction>
</comment>
<dbReference type="GO" id="GO:0004479">
    <property type="term" value="F:methionyl-tRNA formyltransferase activity"/>
    <property type="evidence" value="ECO:0000318"/>
    <property type="project" value="GO_Central"/>
</dbReference>
<evidence type="ECO:0000256" key="6">
    <source>
        <dbReference type="ARBA" id="ARBA00022917"/>
    </source>
</evidence>
<keyword evidence="6" id="KW-0648">Protein biosynthesis</keyword>
<proteinExistence type="inferred from homology"/>
<gene>
    <name evidence="14" type="primary">MTFMT</name>
</gene>
<feature type="signal peptide" evidence="11">
    <location>
        <begin position="1"/>
        <end position="20"/>
    </location>
</feature>
<reference evidence="14 15" key="1">
    <citation type="journal article" date="2007" name="Nature">
        <title>Genome of the marsupial Monodelphis domestica reveals innovation in non-coding sequences.</title>
        <authorList>
            <person name="Mikkelsen T.S."/>
            <person name="Wakefield M.J."/>
            <person name="Aken B."/>
            <person name="Amemiya C.T."/>
            <person name="Chang J.L."/>
            <person name="Duke S."/>
            <person name="Garber M."/>
            <person name="Gentles A.J."/>
            <person name="Goodstadt L."/>
            <person name="Heger A."/>
            <person name="Jurka J."/>
            <person name="Kamal M."/>
            <person name="Mauceli E."/>
            <person name="Searle S.M."/>
            <person name="Sharpe T."/>
            <person name="Baker M.L."/>
            <person name="Batzer M.A."/>
            <person name="Benos P.V."/>
            <person name="Belov K."/>
            <person name="Clamp M."/>
            <person name="Cook A."/>
            <person name="Cuff J."/>
            <person name="Das R."/>
            <person name="Davidow L."/>
            <person name="Deakin J.E."/>
            <person name="Fazzari M.J."/>
            <person name="Glass J.L."/>
            <person name="Grabherr M."/>
            <person name="Greally J.M."/>
            <person name="Gu W."/>
            <person name="Hore T.A."/>
            <person name="Huttley G.A."/>
            <person name="Kleber M."/>
            <person name="Jirtle R.L."/>
            <person name="Koina E."/>
            <person name="Lee J.T."/>
            <person name="Mahony S."/>
            <person name="Marra M.A."/>
            <person name="Miller R.D."/>
            <person name="Nicholls R.D."/>
            <person name="Oda M."/>
            <person name="Papenfuss A.T."/>
            <person name="Parra Z.E."/>
            <person name="Pollock D.D."/>
            <person name="Ray D.A."/>
            <person name="Schein J.E."/>
            <person name="Speed T.P."/>
            <person name="Thompson K."/>
            <person name="VandeBerg J.L."/>
            <person name="Wade C.M."/>
            <person name="Walker J.A."/>
            <person name="Waters P.D."/>
            <person name="Webber C."/>
            <person name="Weidman J.R."/>
            <person name="Xie X."/>
            <person name="Zody M.C."/>
            <person name="Baldwin J."/>
            <person name="Abdouelleil A."/>
            <person name="Abdulkadir J."/>
            <person name="Abebe A."/>
            <person name="Abera B."/>
            <person name="Abreu J."/>
            <person name="Acer S.C."/>
            <person name="Aftuck L."/>
            <person name="Alexander A."/>
            <person name="An P."/>
            <person name="Anderson E."/>
            <person name="Anderson S."/>
            <person name="Arachi H."/>
            <person name="Azer M."/>
            <person name="Bachantsang P."/>
            <person name="Barry A."/>
            <person name="Bayul T."/>
            <person name="Berlin A."/>
            <person name="Bessette D."/>
            <person name="Bloom T."/>
            <person name="Bloom T."/>
            <person name="Boguslavskiy L."/>
            <person name="Bonnet C."/>
            <person name="Boukhgalter B."/>
            <person name="Bourzgui I."/>
            <person name="Brown A."/>
            <person name="Cahill P."/>
            <person name="Channer S."/>
            <person name="Cheshatsang Y."/>
            <person name="Chuda L."/>
            <person name="Citroen M."/>
            <person name="Collymore A."/>
            <person name="Cooke P."/>
            <person name="Costello M."/>
            <person name="D'Aco K."/>
            <person name="Daza R."/>
            <person name="De Haan G."/>
            <person name="DeGray S."/>
            <person name="DeMaso C."/>
            <person name="Dhargay N."/>
            <person name="Dooley K."/>
            <person name="Dooley E."/>
            <person name="Doricent M."/>
            <person name="Dorje P."/>
            <person name="Dorjee K."/>
            <person name="Dupes A."/>
            <person name="Elong R."/>
            <person name="Falk J."/>
            <person name="Farina A."/>
            <person name="Faro S."/>
            <person name="Ferguson D."/>
            <person name="Fisher S."/>
            <person name="Foley C.D."/>
            <person name="Franke A."/>
            <person name="Friedrich D."/>
            <person name="Gadbois L."/>
            <person name="Gearin G."/>
            <person name="Gearin C.R."/>
            <person name="Giannoukos G."/>
            <person name="Goode T."/>
            <person name="Graham J."/>
            <person name="Grandbois E."/>
            <person name="Grewal S."/>
            <person name="Gyaltsen K."/>
            <person name="Hafez N."/>
            <person name="Hagos B."/>
            <person name="Hall J."/>
            <person name="Henson C."/>
            <person name="Hollinger A."/>
            <person name="Honan T."/>
            <person name="Huard M.D."/>
            <person name="Hughes L."/>
            <person name="Hurhula B."/>
            <person name="Husby M.E."/>
            <person name="Kamat A."/>
            <person name="Kanga B."/>
            <person name="Kashin S."/>
            <person name="Khazanovich D."/>
            <person name="Kisner P."/>
            <person name="Lance K."/>
            <person name="Lara M."/>
            <person name="Lee W."/>
            <person name="Lennon N."/>
            <person name="Letendre F."/>
            <person name="LeVine R."/>
            <person name="Lipovsky A."/>
            <person name="Liu X."/>
            <person name="Liu J."/>
            <person name="Liu S."/>
            <person name="Lokyitsang T."/>
            <person name="Lokyitsang Y."/>
            <person name="Lubonja R."/>
            <person name="Lui A."/>
            <person name="MacDonald P."/>
            <person name="Magnisalis V."/>
            <person name="Maru K."/>
            <person name="Matthews C."/>
            <person name="McCusker W."/>
            <person name="McDonough S."/>
            <person name="Mehta T."/>
            <person name="Meldrim J."/>
            <person name="Meneus L."/>
            <person name="Mihai O."/>
            <person name="Mihalev A."/>
            <person name="Mihova T."/>
            <person name="Mittelman R."/>
            <person name="Mlenga V."/>
            <person name="Montmayeur A."/>
            <person name="Mulrain L."/>
            <person name="Navidi A."/>
            <person name="Naylor J."/>
            <person name="Negash T."/>
            <person name="Nguyen T."/>
            <person name="Nguyen N."/>
            <person name="Nicol R."/>
            <person name="Norbu C."/>
            <person name="Norbu N."/>
            <person name="Novod N."/>
            <person name="O'Neill B."/>
            <person name="Osman S."/>
            <person name="Markiewicz E."/>
            <person name="Oyono O.L."/>
            <person name="Patti C."/>
            <person name="Phunkhang P."/>
            <person name="Pierre F."/>
            <person name="Priest M."/>
            <person name="Raghuraman S."/>
            <person name="Rege F."/>
            <person name="Reyes R."/>
            <person name="Rise C."/>
            <person name="Rogov P."/>
            <person name="Ross K."/>
            <person name="Ryan E."/>
            <person name="Settipalli S."/>
            <person name="Shea T."/>
            <person name="Sherpa N."/>
            <person name="Shi L."/>
            <person name="Shih D."/>
            <person name="Sparrow T."/>
            <person name="Spaulding J."/>
            <person name="Stalker J."/>
            <person name="Stange-Thomann N."/>
            <person name="Stavropoulos S."/>
            <person name="Stone C."/>
            <person name="Strader C."/>
            <person name="Tesfaye S."/>
            <person name="Thomson T."/>
            <person name="Thoulutsang Y."/>
            <person name="Thoulutsang D."/>
            <person name="Topham K."/>
            <person name="Topping I."/>
            <person name="Tsamla T."/>
            <person name="Vassiliev H."/>
            <person name="Vo A."/>
            <person name="Wangchuk T."/>
            <person name="Wangdi T."/>
            <person name="Weiand M."/>
            <person name="Wilkinson J."/>
            <person name="Wilson A."/>
            <person name="Yadav S."/>
            <person name="Young G."/>
            <person name="Yu Q."/>
            <person name="Zembek L."/>
            <person name="Zhong D."/>
            <person name="Zimmer A."/>
            <person name="Zwirko Z."/>
            <person name="Jaffe D.B."/>
            <person name="Alvarez P."/>
            <person name="Brockman W."/>
            <person name="Butler J."/>
            <person name="Chin C."/>
            <person name="Gnerre S."/>
            <person name="MacCallum I."/>
            <person name="Graves J.A."/>
            <person name="Ponting C.P."/>
            <person name="Breen M."/>
            <person name="Samollow P.B."/>
            <person name="Lander E.S."/>
            <person name="Lindblad-Toh K."/>
        </authorList>
    </citation>
    <scope>NUCLEOTIDE SEQUENCE [LARGE SCALE GENOMIC DNA]</scope>
</reference>
<keyword evidence="15" id="KW-1185">Reference proteome</keyword>
<evidence type="ECO:0000259" key="12">
    <source>
        <dbReference type="Pfam" id="PF00551"/>
    </source>
</evidence>
<evidence type="ECO:0000259" key="13">
    <source>
        <dbReference type="Pfam" id="PF02911"/>
    </source>
</evidence>
<comment type="similarity">
    <text evidence="2">Belongs to the Fmt family.</text>
</comment>
<dbReference type="Pfam" id="PF02911">
    <property type="entry name" value="Formyl_trans_C"/>
    <property type="match status" value="1"/>
</dbReference>
<dbReference type="InterPro" id="IPR036477">
    <property type="entry name" value="Formyl_transf_N_sf"/>
</dbReference>
<evidence type="ECO:0000256" key="3">
    <source>
        <dbReference type="ARBA" id="ARBA00012261"/>
    </source>
</evidence>
<name>F7A6V0_MONDO</name>
<evidence type="ECO:0000313" key="15">
    <source>
        <dbReference type="Proteomes" id="UP000002280"/>
    </source>
</evidence>
<dbReference type="STRING" id="13616.ENSMODP00000013055"/>
<dbReference type="OMA" id="GASPIHE"/>
<evidence type="ECO:0000256" key="9">
    <source>
        <dbReference type="ARBA" id="ARBA00052555"/>
    </source>
</evidence>
<evidence type="ECO:0000256" key="8">
    <source>
        <dbReference type="ARBA" id="ARBA00023128"/>
    </source>
</evidence>
<dbReference type="InterPro" id="IPR041711">
    <property type="entry name" value="Met-tRNA-FMT_N"/>
</dbReference>
<dbReference type="Gene3D" id="3.40.50.12230">
    <property type="match status" value="1"/>
</dbReference>
<dbReference type="PANTHER" id="PTHR11138:SF5">
    <property type="entry name" value="METHIONYL-TRNA FORMYLTRANSFERASE, MITOCHONDRIAL"/>
    <property type="match status" value="1"/>
</dbReference>
<dbReference type="GeneID" id="100023899"/>
<evidence type="ECO:0000256" key="2">
    <source>
        <dbReference type="ARBA" id="ARBA00010699"/>
    </source>
</evidence>
<keyword evidence="11" id="KW-0732">Signal</keyword>
<dbReference type="PANTHER" id="PTHR11138">
    <property type="entry name" value="METHIONYL-TRNA FORMYLTRANSFERASE"/>
    <property type="match status" value="1"/>
</dbReference>
<dbReference type="FunCoup" id="F7A6V0">
    <property type="interactions" value="472"/>
</dbReference>
<dbReference type="EC" id="2.1.2.9" evidence="3"/>
<dbReference type="FunFam" id="3.40.50.12230:FF:000003">
    <property type="entry name" value="methionyl-tRNA formyltransferase, mitochondrial"/>
    <property type="match status" value="1"/>
</dbReference>
<accession>F7A6V0</accession>
<dbReference type="InterPro" id="IPR005794">
    <property type="entry name" value="Fmt"/>
</dbReference>
<dbReference type="InParanoid" id="F7A6V0"/>
<evidence type="ECO:0000256" key="11">
    <source>
        <dbReference type="SAM" id="SignalP"/>
    </source>
</evidence>
<comment type="function">
    <text evidence="10">Methionyl-tRNA formyltransferase that formylates methionyl-tRNA in mitochondria and is crucial for translation initiation.</text>
</comment>
<dbReference type="GeneTree" id="ENSGT00390000017828"/>
<evidence type="ECO:0000256" key="10">
    <source>
        <dbReference type="ARBA" id="ARBA00057846"/>
    </source>
</evidence>
<dbReference type="Ensembl" id="ENSMODT00000013293.4">
    <property type="protein sequence ID" value="ENSMODP00000013055.3"/>
    <property type="gene ID" value="ENSMODG00000010418.4"/>
</dbReference>
<evidence type="ECO:0000256" key="1">
    <source>
        <dbReference type="ARBA" id="ARBA00004173"/>
    </source>
</evidence>
<dbReference type="InterPro" id="IPR002376">
    <property type="entry name" value="Formyl_transf_N"/>
</dbReference>
<dbReference type="CTD" id="123263"/>
<dbReference type="Bgee" id="ENSMODG00000010418">
    <property type="expression patterns" value="Expressed in skeletal muscle tissue and 18 other cell types or tissues"/>
</dbReference>
<reference evidence="14" key="3">
    <citation type="submission" date="2025-09" db="UniProtKB">
        <authorList>
            <consortium name="Ensembl"/>
        </authorList>
    </citation>
    <scope>IDENTIFICATION</scope>
</reference>
<dbReference type="NCBIfam" id="TIGR00460">
    <property type="entry name" value="fmt"/>
    <property type="match status" value="1"/>
</dbReference>
<protein>
    <recommendedName>
        <fullName evidence="4">Methionyl-tRNA formyltransferase, mitochondrial</fullName>
        <ecNumber evidence="3">2.1.2.9</ecNumber>
    </recommendedName>
</protein>
<sequence>MRSLWPTLLLPALTHVPAPACSLCCASRRRPAHLWRGRATSSNLGDGLVAQPRVRERPPWRVLFFGTDNFAQEALRALNVARENKGEQLLENIEVVTVPSSSPKGLPVKNYALHAQLPVHEWPDVGSGEFDVGVVASFGRLLSKKLILKFPYGILNVHPSYLPRWRGPAPIVHTVLHGDTVTGVTIMQIKPKRFDVGPIIKQEAFPVPPQCTAKELEILLSRLGANMLISVLRNLPESLKNERQQPAEGVTYAPKISVAMSCVKWEEQTPEEILRLQRAIGSMIPLQTLWMGNTIKLLDLVEANSPGLADQKLTGQSALPGTIIYHKQSQTLLVCCKGGWIGVRSIIFKKKLTATDFYNGYLHLWFQQNSQAQLEECRFRTLNLTEREHEKKPELLLCNSALSI</sequence>
<dbReference type="SUPFAM" id="SSF50486">
    <property type="entry name" value="FMT C-terminal domain-like"/>
    <property type="match status" value="1"/>
</dbReference>
<organism evidence="14 15">
    <name type="scientific">Monodelphis domestica</name>
    <name type="common">Gray short-tailed opossum</name>
    <dbReference type="NCBI Taxonomy" id="13616"/>
    <lineage>
        <taxon>Eukaryota</taxon>
        <taxon>Metazoa</taxon>
        <taxon>Chordata</taxon>
        <taxon>Craniata</taxon>
        <taxon>Vertebrata</taxon>
        <taxon>Euteleostomi</taxon>
        <taxon>Mammalia</taxon>
        <taxon>Metatheria</taxon>
        <taxon>Didelphimorphia</taxon>
        <taxon>Didelphidae</taxon>
        <taxon>Monodelphis</taxon>
    </lineage>
</organism>
<dbReference type="KEGG" id="mdo:100023899"/>
<feature type="domain" description="Formyl transferase N-terminal" evidence="12">
    <location>
        <begin position="129"/>
        <end position="232"/>
    </location>
</feature>
<dbReference type="Proteomes" id="UP000002280">
    <property type="component" value="Chromosome 1"/>
</dbReference>
<dbReference type="GO" id="GO:0071951">
    <property type="term" value="P:conversion of methionyl-tRNA to N-formyl-methionyl-tRNA"/>
    <property type="evidence" value="ECO:0000318"/>
    <property type="project" value="GO_Central"/>
</dbReference>
<keyword evidence="7" id="KW-0809">Transit peptide</keyword>
<dbReference type="Pfam" id="PF00551">
    <property type="entry name" value="Formyl_trans_N"/>
    <property type="match status" value="1"/>
</dbReference>
<keyword evidence="8" id="KW-0496">Mitochondrion</keyword>
<reference evidence="14" key="2">
    <citation type="submission" date="2025-08" db="UniProtKB">
        <authorList>
            <consortium name="Ensembl"/>
        </authorList>
    </citation>
    <scope>IDENTIFICATION</scope>
</reference>
<evidence type="ECO:0000256" key="5">
    <source>
        <dbReference type="ARBA" id="ARBA00022679"/>
    </source>
</evidence>
<dbReference type="SUPFAM" id="SSF53328">
    <property type="entry name" value="Formyltransferase"/>
    <property type="match status" value="1"/>
</dbReference>
<dbReference type="GO" id="GO:0005739">
    <property type="term" value="C:mitochondrion"/>
    <property type="evidence" value="ECO:0000318"/>
    <property type="project" value="GO_Central"/>
</dbReference>